<feature type="domain" description="Glutamine amidotransferase type-2" evidence="11">
    <location>
        <begin position="2"/>
        <end position="211"/>
    </location>
</feature>
<evidence type="ECO:0000256" key="10">
    <source>
        <dbReference type="PIRSR" id="PIRSR001589-3"/>
    </source>
</evidence>
<comment type="catalytic activity">
    <reaction evidence="7">
        <text>L-aspartate + L-glutamine + ATP + H2O = L-asparagine + L-glutamate + AMP + diphosphate + H(+)</text>
        <dbReference type="Rhea" id="RHEA:12228"/>
        <dbReference type="ChEBI" id="CHEBI:15377"/>
        <dbReference type="ChEBI" id="CHEBI:15378"/>
        <dbReference type="ChEBI" id="CHEBI:29985"/>
        <dbReference type="ChEBI" id="CHEBI:29991"/>
        <dbReference type="ChEBI" id="CHEBI:30616"/>
        <dbReference type="ChEBI" id="CHEBI:33019"/>
        <dbReference type="ChEBI" id="CHEBI:58048"/>
        <dbReference type="ChEBI" id="CHEBI:58359"/>
        <dbReference type="ChEBI" id="CHEBI:456215"/>
        <dbReference type="EC" id="6.3.5.4"/>
    </reaction>
</comment>
<feature type="binding site" evidence="9">
    <location>
        <begin position="356"/>
        <end position="357"/>
    </location>
    <ligand>
        <name>ATP</name>
        <dbReference type="ChEBI" id="CHEBI:30616"/>
    </ligand>
</feature>
<feature type="site" description="Important for beta-aspartyl-AMP intermediate formation" evidence="10">
    <location>
        <position position="358"/>
    </location>
</feature>
<dbReference type="PIRSF" id="PIRSF001589">
    <property type="entry name" value="Asn_synthetase_glu-h"/>
    <property type="match status" value="1"/>
</dbReference>
<keyword evidence="5 9" id="KW-0067">ATP-binding</keyword>
<dbReference type="AlphaFoldDB" id="A0A5S9F423"/>
<keyword evidence="4 9" id="KW-0547">Nucleotide-binding</keyword>
<reference evidence="12 13" key="1">
    <citation type="submission" date="2019-08" db="EMBL/GenBank/DDBJ databases">
        <title>Complete genome sequence of Candidatus Uab amorphum.</title>
        <authorList>
            <person name="Shiratori T."/>
            <person name="Suzuki S."/>
            <person name="Kakizawa Y."/>
            <person name="Ishida K."/>
        </authorList>
    </citation>
    <scope>NUCLEOTIDE SEQUENCE [LARGE SCALE GENOMIC DNA]</scope>
    <source>
        <strain evidence="12 13">SRT547</strain>
    </source>
</reference>
<evidence type="ECO:0000256" key="7">
    <source>
        <dbReference type="ARBA" id="ARBA00048741"/>
    </source>
</evidence>
<gene>
    <name evidence="12" type="ORF">UABAM_03445</name>
</gene>
<dbReference type="RefSeq" id="WP_151969202.1">
    <property type="nucleotide sequence ID" value="NZ_AP019860.1"/>
</dbReference>
<accession>A0A5S9F423</accession>
<feature type="binding site" evidence="9">
    <location>
        <position position="284"/>
    </location>
    <ligand>
        <name>ATP</name>
        <dbReference type="ChEBI" id="CHEBI:30616"/>
    </ligand>
</feature>
<dbReference type="GO" id="GO:0004066">
    <property type="term" value="F:asparagine synthase (glutamine-hydrolyzing) activity"/>
    <property type="evidence" value="ECO:0007669"/>
    <property type="project" value="UniProtKB-EC"/>
</dbReference>
<dbReference type="OrthoDB" id="9763290at2"/>
<dbReference type="InterPro" id="IPR029055">
    <property type="entry name" value="Ntn_hydrolases_N"/>
</dbReference>
<dbReference type="GO" id="GO:0006529">
    <property type="term" value="P:asparagine biosynthetic process"/>
    <property type="evidence" value="ECO:0007669"/>
    <property type="project" value="UniProtKB-KW"/>
</dbReference>
<evidence type="ECO:0000256" key="3">
    <source>
        <dbReference type="ARBA" id="ARBA00012737"/>
    </source>
</evidence>
<dbReference type="NCBIfam" id="TIGR01536">
    <property type="entry name" value="asn_synth_AEB"/>
    <property type="match status" value="1"/>
</dbReference>
<keyword evidence="13" id="KW-1185">Reference proteome</keyword>
<dbReference type="InterPro" id="IPR051786">
    <property type="entry name" value="ASN_synthetase/amidase"/>
</dbReference>
<evidence type="ECO:0000256" key="9">
    <source>
        <dbReference type="PIRSR" id="PIRSR001589-2"/>
    </source>
</evidence>
<dbReference type="PANTHER" id="PTHR43284">
    <property type="entry name" value="ASPARAGINE SYNTHETASE (GLUTAMINE-HYDROLYZING)"/>
    <property type="match status" value="1"/>
</dbReference>
<name>A0A5S9F423_UABAM</name>
<sequence>MCGISGIFDPTRQHITRQKIQKMNDTLYHRGPDGEGFFVEQCIALGHRRLSIIDVTGGAQPLFNEDKTIAVVCNGEIYNHHNLRSELKQNGHQFHSLSDSEVIVHLYEELGERCLNKLQGMFAFALWDQNKQQLFLARDRLGIKPLVYSIVDKSVFFASEIKALLAAGVDRQICPQAVSTYFSLGYTVAPHTIYTNIHKLLPGHFLLANHERITTQKYWDLPQPSPANYTIDEWKDIVRSSLQRAVDSRLESEVPLGAFLSGGIDSSAVVAAISQKRKIATFTIGFNERAYDESSYAAQVAARYHCNHHAKTISPSSPQDLEEVLHYFDEPFADPSILPTFSVCREAKKHITVVLSGDGGDENFAGYRRYYIDALENNIRHMIPGFMRRSLVPFFARIYPKADWLPRIFRLKTALQNIALPSSTAYFQSLSTISPAIKQQILLPEFCHDAQQQVCQYYNKIHSDDLLSKALYTDIKVYLPDDILTKVDICSMANALEVRVPLLDHFFVEQAFQIPSNYKLNGAEGKYIFKKTLENWLDKDILYRRKMGFCIPMNEWLTNDLHDMFSELVLNGKLPFFNYKNIRHLHQKHLKGLSNQTDTLWSLFIFHLWYFIKGNKL</sequence>
<dbReference type="InterPro" id="IPR006426">
    <property type="entry name" value="Asn_synth_AEB"/>
</dbReference>
<dbReference type="EMBL" id="AP019860">
    <property type="protein sequence ID" value="BBM85082.1"/>
    <property type="molecule type" value="Genomic_DNA"/>
</dbReference>
<evidence type="ECO:0000313" key="12">
    <source>
        <dbReference type="EMBL" id="BBM85082.1"/>
    </source>
</evidence>
<dbReference type="Gene3D" id="3.40.50.620">
    <property type="entry name" value="HUPs"/>
    <property type="match status" value="1"/>
</dbReference>
<dbReference type="CDD" id="cd01991">
    <property type="entry name" value="Asn_synthase_B_C"/>
    <property type="match status" value="1"/>
</dbReference>
<dbReference type="GO" id="GO:0016740">
    <property type="term" value="F:transferase activity"/>
    <property type="evidence" value="ECO:0007669"/>
    <property type="project" value="UniProtKB-KW"/>
</dbReference>
<dbReference type="InterPro" id="IPR001962">
    <property type="entry name" value="Asn_synthase"/>
</dbReference>
<keyword evidence="8" id="KW-0061">Asparagine biosynthesis</keyword>
<organism evidence="12 13">
    <name type="scientific">Uabimicrobium amorphum</name>
    <dbReference type="NCBI Taxonomy" id="2596890"/>
    <lineage>
        <taxon>Bacteria</taxon>
        <taxon>Pseudomonadati</taxon>
        <taxon>Planctomycetota</taxon>
        <taxon>Candidatus Uabimicrobiia</taxon>
        <taxon>Candidatus Uabimicrobiales</taxon>
        <taxon>Candidatus Uabimicrobiaceae</taxon>
        <taxon>Candidatus Uabimicrobium</taxon>
    </lineage>
</organism>
<feature type="binding site" evidence="9">
    <location>
        <position position="99"/>
    </location>
    <ligand>
        <name>L-glutamine</name>
        <dbReference type="ChEBI" id="CHEBI:58359"/>
    </ligand>
</feature>
<dbReference type="PANTHER" id="PTHR43284:SF1">
    <property type="entry name" value="ASPARAGINE SYNTHETASE"/>
    <property type="match status" value="1"/>
</dbReference>
<evidence type="ECO:0000259" key="11">
    <source>
        <dbReference type="PROSITE" id="PS51278"/>
    </source>
</evidence>
<comment type="pathway">
    <text evidence="1">Amino-acid biosynthesis; L-asparagine biosynthesis; L-asparagine from L-aspartate (L-Gln route): step 1/1.</text>
</comment>
<evidence type="ECO:0000256" key="2">
    <source>
        <dbReference type="ARBA" id="ARBA00005752"/>
    </source>
</evidence>
<dbReference type="PROSITE" id="PS51278">
    <property type="entry name" value="GATASE_TYPE_2"/>
    <property type="match status" value="1"/>
</dbReference>
<dbReference type="Pfam" id="PF00733">
    <property type="entry name" value="Asn_synthase"/>
    <property type="match status" value="1"/>
</dbReference>
<keyword evidence="6 8" id="KW-0315">Glutamine amidotransferase</keyword>
<dbReference type="Proteomes" id="UP000326354">
    <property type="component" value="Chromosome"/>
</dbReference>
<feature type="active site" description="For GATase activity" evidence="8">
    <location>
        <position position="2"/>
    </location>
</feature>
<protein>
    <recommendedName>
        <fullName evidence="3">asparagine synthase (glutamine-hydrolyzing)</fullName>
        <ecNumber evidence="3">6.3.5.4</ecNumber>
    </recommendedName>
</protein>
<dbReference type="SUPFAM" id="SSF56235">
    <property type="entry name" value="N-terminal nucleophile aminohydrolases (Ntn hydrolases)"/>
    <property type="match status" value="1"/>
</dbReference>
<dbReference type="KEGG" id="uam:UABAM_03445"/>
<dbReference type="GO" id="GO:0005829">
    <property type="term" value="C:cytosol"/>
    <property type="evidence" value="ECO:0007669"/>
    <property type="project" value="TreeGrafter"/>
</dbReference>
<evidence type="ECO:0000256" key="4">
    <source>
        <dbReference type="ARBA" id="ARBA00022741"/>
    </source>
</evidence>
<proteinExistence type="inferred from homology"/>
<comment type="similarity">
    <text evidence="2">Belongs to the asparagine synthetase family.</text>
</comment>
<keyword evidence="12" id="KW-0808">Transferase</keyword>
<dbReference type="InterPro" id="IPR033738">
    <property type="entry name" value="AsnB_N"/>
</dbReference>
<dbReference type="Pfam" id="PF13537">
    <property type="entry name" value="GATase_7"/>
    <property type="match status" value="1"/>
</dbReference>
<evidence type="ECO:0000256" key="5">
    <source>
        <dbReference type="ARBA" id="ARBA00022840"/>
    </source>
</evidence>
<dbReference type="InterPro" id="IPR014729">
    <property type="entry name" value="Rossmann-like_a/b/a_fold"/>
</dbReference>
<dbReference type="EC" id="6.3.5.4" evidence="3"/>
<keyword evidence="8" id="KW-0028">Amino-acid biosynthesis</keyword>
<evidence type="ECO:0000256" key="1">
    <source>
        <dbReference type="ARBA" id="ARBA00005187"/>
    </source>
</evidence>
<dbReference type="InterPro" id="IPR017932">
    <property type="entry name" value="GATase_2_dom"/>
</dbReference>
<dbReference type="CDD" id="cd00712">
    <property type="entry name" value="AsnB"/>
    <property type="match status" value="1"/>
</dbReference>
<dbReference type="Gene3D" id="3.60.20.10">
    <property type="entry name" value="Glutamine Phosphoribosylpyrophosphate, subunit 1, domain 1"/>
    <property type="match status" value="1"/>
</dbReference>
<dbReference type="GO" id="GO:0005524">
    <property type="term" value="F:ATP binding"/>
    <property type="evidence" value="ECO:0007669"/>
    <property type="project" value="UniProtKB-KW"/>
</dbReference>
<evidence type="ECO:0000313" key="13">
    <source>
        <dbReference type="Proteomes" id="UP000326354"/>
    </source>
</evidence>
<evidence type="ECO:0000256" key="6">
    <source>
        <dbReference type="ARBA" id="ARBA00022962"/>
    </source>
</evidence>
<dbReference type="SUPFAM" id="SSF52402">
    <property type="entry name" value="Adenine nucleotide alpha hydrolases-like"/>
    <property type="match status" value="1"/>
</dbReference>
<evidence type="ECO:0000256" key="8">
    <source>
        <dbReference type="PIRSR" id="PIRSR001589-1"/>
    </source>
</evidence>